<organism evidence="2 3">
    <name type="scientific">Austropuccinia psidii MF-1</name>
    <dbReference type="NCBI Taxonomy" id="1389203"/>
    <lineage>
        <taxon>Eukaryota</taxon>
        <taxon>Fungi</taxon>
        <taxon>Dikarya</taxon>
        <taxon>Basidiomycota</taxon>
        <taxon>Pucciniomycotina</taxon>
        <taxon>Pucciniomycetes</taxon>
        <taxon>Pucciniales</taxon>
        <taxon>Sphaerophragmiaceae</taxon>
        <taxon>Austropuccinia</taxon>
    </lineage>
</organism>
<feature type="region of interest" description="Disordered" evidence="1">
    <location>
        <begin position="147"/>
        <end position="182"/>
    </location>
</feature>
<accession>A0A9Q3HLD8</accession>
<dbReference type="AlphaFoldDB" id="A0A9Q3HLD8"/>
<feature type="region of interest" description="Disordered" evidence="1">
    <location>
        <begin position="93"/>
        <end position="123"/>
    </location>
</feature>
<dbReference type="Proteomes" id="UP000765509">
    <property type="component" value="Unassembled WGS sequence"/>
</dbReference>
<dbReference type="EMBL" id="AVOT02018776">
    <property type="protein sequence ID" value="MBW0505915.1"/>
    <property type="molecule type" value="Genomic_DNA"/>
</dbReference>
<evidence type="ECO:0000313" key="2">
    <source>
        <dbReference type="EMBL" id="MBW0505915.1"/>
    </source>
</evidence>
<comment type="caution">
    <text evidence="2">The sequence shown here is derived from an EMBL/GenBank/DDBJ whole genome shotgun (WGS) entry which is preliminary data.</text>
</comment>
<protein>
    <submittedName>
        <fullName evidence="2">Uncharacterized protein</fullName>
    </submittedName>
</protein>
<sequence length="237" mass="26443">MAISAMLSVNCKISHKAFRILNPALSSLMKTSIVYCGGTFDSKLNIPSEGTAILTNIGLDPTLEVYVYCPQFFFLSGLFHTVMDPNLQFKSHQQTYSHHPPFPSNTRDAKNNESCDSDSYTSSASDSEILERKLWSLQRDLKQEATNVFPSSSKPPGGSPINHPQLKQTSEDPLENLSSFDPDYVPTSDFSSKFDVNTLFNHQIKGENLEFLQKVIQNTIIPTSWTDVPRKMGSPSK</sequence>
<reference evidence="2" key="1">
    <citation type="submission" date="2021-03" db="EMBL/GenBank/DDBJ databases">
        <title>Draft genome sequence of rust myrtle Austropuccinia psidii MF-1, a brazilian biotype.</title>
        <authorList>
            <person name="Quecine M.C."/>
            <person name="Pachon D.M.R."/>
            <person name="Bonatelli M.L."/>
            <person name="Correr F.H."/>
            <person name="Franceschini L.M."/>
            <person name="Leite T.F."/>
            <person name="Margarido G.R.A."/>
            <person name="Almeida C.A."/>
            <person name="Ferrarezi J.A."/>
            <person name="Labate C.A."/>
        </authorList>
    </citation>
    <scope>NUCLEOTIDE SEQUENCE</scope>
    <source>
        <strain evidence="2">MF-1</strain>
    </source>
</reference>
<feature type="compositionally biased region" description="Low complexity" evidence="1">
    <location>
        <begin position="150"/>
        <end position="160"/>
    </location>
</feature>
<evidence type="ECO:0000256" key="1">
    <source>
        <dbReference type="SAM" id="MobiDB-lite"/>
    </source>
</evidence>
<evidence type="ECO:0000313" key="3">
    <source>
        <dbReference type="Proteomes" id="UP000765509"/>
    </source>
</evidence>
<proteinExistence type="predicted"/>
<name>A0A9Q3HLD8_9BASI</name>
<keyword evidence="3" id="KW-1185">Reference proteome</keyword>
<gene>
    <name evidence="2" type="ORF">O181_045630</name>
</gene>